<evidence type="ECO:0000256" key="8">
    <source>
        <dbReference type="ARBA" id="ARBA00023157"/>
    </source>
</evidence>
<name>A7SGL1_NEMVE</name>
<evidence type="ECO:0000256" key="9">
    <source>
        <dbReference type="ARBA" id="ARBA00023235"/>
    </source>
</evidence>
<evidence type="ECO:0000256" key="1">
    <source>
        <dbReference type="ARBA" id="ARBA00001182"/>
    </source>
</evidence>
<dbReference type="OrthoDB" id="10264505at2759"/>
<dbReference type="CDD" id="cd03001">
    <property type="entry name" value="PDI_a_P5"/>
    <property type="match status" value="2"/>
</dbReference>
<evidence type="ECO:0000256" key="2">
    <source>
        <dbReference type="ARBA" id="ARBA00004319"/>
    </source>
</evidence>
<dbReference type="eggNOG" id="KOG0191">
    <property type="taxonomic scope" value="Eukaryota"/>
</dbReference>
<dbReference type="EMBL" id="DS469653">
    <property type="protein sequence ID" value="EDO37155.1"/>
    <property type="molecule type" value="Genomic_DNA"/>
</dbReference>
<dbReference type="PROSITE" id="PS51352">
    <property type="entry name" value="THIOREDOXIN_2"/>
    <property type="match status" value="2"/>
</dbReference>
<keyword evidence="9" id="KW-0413">Isomerase</keyword>
<keyword evidence="7" id="KW-0256">Endoplasmic reticulum</keyword>
<protein>
    <recommendedName>
        <fullName evidence="4">protein disulfide-isomerase</fullName>
        <ecNumber evidence="4">5.3.4.1</ecNumber>
    </recommendedName>
</protein>
<feature type="domain" description="Thioredoxin" evidence="13">
    <location>
        <begin position="142"/>
        <end position="259"/>
    </location>
</feature>
<dbReference type="STRING" id="45351.A7SGL1"/>
<keyword evidence="10" id="KW-0676">Redox-active center</keyword>
<comment type="catalytic activity">
    <reaction evidence="1">
        <text>Catalyzes the rearrangement of -S-S- bonds in proteins.</text>
        <dbReference type="EC" id="5.3.4.1"/>
    </reaction>
</comment>
<dbReference type="PhylomeDB" id="A7SGL1"/>
<evidence type="ECO:0000256" key="7">
    <source>
        <dbReference type="ARBA" id="ARBA00022824"/>
    </source>
</evidence>
<proteinExistence type="inferred from homology"/>
<accession>A7SGL1</accession>
<dbReference type="FunFam" id="3.40.30.10:FF:000050">
    <property type="entry name" value="protein disulfide-isomerase A6 isoform X1"/>
    <property type="match status" value="1"/>
</dbReference>
<dbReference type="AlphaFoldDB" id="A7SGL1"/>
<dbReference type="Pfam" id="PF00085">
    <property type="entry name" value="Thioredoxin"/>
    <property type="match status" value="2"/>
</dbReference>
<dbReference type="KEGG" id="nve:5508651"/>
<evidence type="ECO:0000256" key="4">
    <source>
        <dbReference type="ARBA" id="ARBA00012723"/>
    </source>
</evidence>
<dbReference type="HOGENOM" id="CLU_030311_0_0_1"/>
<evidence type="ECO:0000256" key="10">
    <source>
        <dbReference type="ARBA" id="ARBA00023284"/>
    </source>
</evidence>
<dbReference type="FunFam" id="3.40.30.10:FF:000032">
    <property type="entry name" value="Protein disulfide-isomerase A6 homolog"/>
    <property type="match status" value="1"/>
</dbReference>
<comment type="subcellular location">
    <subcellularLocation>
        <location evidence="2">Endoplasmic reticulum lumen</location>
    </subcellularLocation>
</comment>
<dbReference type="SUPFAM" id="SSF52833">
    <property type="entry name" value="Thioredoxin-like"/>
    <property type="match status" value="3"/>
</dbReference>
<keyword evidence="6" id="KW-0677">Repeat</keyword>
<dbReference type="PRINTS" id="PR00421">
    <property type="entry name" value="THIOREDOXIN"/>
</dbReference>
<organism evidence="14 15">
    <name type="scientific">Nematostella vectensis</name>
    <name type="common">Starlet sea anemone</name>
    <dbReference type="NCBI Taxonomy" id="45351"/>
    <lineage>
        <taxon>Eukaryota</taxon>
        <taxon>Metazoa</taxon>
        <taxon>Cnidaria</taxon>
        <taxon>Anthozoa</taxon>
        <taxon>Hexacorallia</taxon>
        <taxon>Actiniaria</taxon>
        <taxon>Edwardsiidae</taxon>
        <taxon>Nematostella</taxon>
    </lineage>
</organism>
<dbReference type="GO" id="GO:0003756">
    <property type="term" value="F:protein disulfide isomerase activity"/>
    <property type="evidence" value="ECO:0007669"/>
    <property type="project" value="UniProtKB-EC"/>
</dbReference>
<feature type="compositionally biased region" description="Acidic residues" evidence="12">
    <location>
        <begin position="409"/>
        <end position="424"/>
    </location>
</feature>
<dbReference type="PANTHER" id="PTHR45815:SF3">
    <property type="entry name" value="PROTEIN DISULFIDE-ISOMERASE A6"/>
    <property type="match status" value="1"/>
</dbReference>
<dbReference type="EC" id="5.3.4.1" evidence="4"/>
<keyword evidence="15" id="KW-1185">Reference proteome</keyword>
<evidence type="ECO:0000313" key="15">
    <source>
        <dbReference type="Proteomes" id="UP000001593"/>
    </source>
</evidence>
<gene>
    <name evidence="14" type="ORF">NEMVEDRAFT_v1g117546</name>
</gene>
<dbReference type="Gene3D" id="3.40.30.10">
    <property type="entry name" value="Glutaredoxin"/>
    <property type="match status" value="2"/>
</dbReference>
<dbReference type="NCBIfam" id="TIGR01126">
    <property type="entry name" value="pdi_dom"/>
    <property type="match status" value="2"/>
</dbReference>
<evidence type="ECO:0000313" key="14">
    <source>
        <dbReference type="EMBL" id="EDO37155.1"/>
    </source>
</evidence>
<evidence type="ECO:0000256" key="12">
    <source>
        <dbReference type="SAM" id="MobiDB-lite"/>
    </source>
</evidence>
<dbReference type="Pfam" id="PF24541">
    <property type="entry name" value="Thioredox_PDIA6_C"/>
    <property type="match status" value="1"/>
</dbReference>
<feature type="compositionally biased region" description="Gly residues" evidence="12">
    <location>
        <begin position="127"/>
        <end position="145"/>
    </location>
</feature>
<evidence type="ECO:0000256" key="6">
    <source>
        <dbReference type="ARBA" id="ARBA00022737"/>
    </source>
</evidence>
<evidence type="ECO:0000256" key="5">
    <source>
        <dbReference type="ARBA" id="ARBA00022729"/>
    </source>
</evidence>
<dbReference type="PROSITE" id="PS00194">
    <property type="entry name" value="THIOREDOXIN_1"/>
    <property type="match status" value="2"/>
</dbReference>
<feature type="region of interest" description="Disordered" evidence="12">
    <location>
        <begin position="384"/>
        <end position="431"/>
    </location>
</feature>
<dbReference type="InterPro" id="IPR013766">
    <property type="entry name" value="Thioredoxin_domain"/>
</dbReference>
<dbReference type="GO" id="GO:0015035">
    <property type="term" value="F:protein-disulfide reductase activity"/>
    <property type="evidence" value="ECO:0000318"/>
    <property type="project" value="GO_Central"/>
</dbReference>
<dbReference type="PANTHER" id="PTHR45815">
    <property type="entry name" value="PROTEIN DISULFIDE-ISOMERASE A6"/>
    <property type="match status" value="1"/>
</dbReference>
<evidence type="ECO:0000259" key="13">
    <source>
        <dbReference type="PROSITE" id="PS51352"/>
    </source>
</evidence>
<dbReference type="InterPro" id="IPR017937">
    <property type="entry name" value="Thioredoxin_CS"/>
</dbReference>
<feature type="domain" description="Thioredoxin" evidence="13">
    <location>
        <begin position="6"/>
        <end position="120"/>
    </location>
</feature>
<dbReference type="GO" id="GO:0034976">
    <property type="term" value="P:response to endoplasmic reticulum stress"/>
    <property type="evidence" value="ECO:0000318"/>
    <property type="project" value="GO_Central"/>
</dbReference>
<dbReference type="InterPro" id="IPR036249">
    <property type="entry name" value="Thioredoxin-like_sf"/>
</dbReference>
<dbReference type="GO" id="GO:0005783">
    <property type="term" value="C:endoplasmic reticulum"/>
    <property type="evidence" value="ECO:0000318"/>
    <property type="project" value="GO_Central"/>
</dbReference>
<dbReference type="CDD" id="cd02983">
    <property type="entry name" value="P5_C"/>
    <property type="match status" value="1"/>
</dbReference>
<feature type="region of interest" description="Disordered" evidence="12">
    <location>
        <begin position="121"/>
        <end position="149"/>
    </location>
</feature>
<dbReference type="OMA" id="KQKLWGW"/>
<feature type="non-terminal residue" evidence="14">
    <location>
        <position position="1"/>
    </location>
</feature>
<sequence length="431" mass="46776">VVCSQALYGPSTDVVELTANNFNNRVINDDAVWMVEFYAPWCGHCKALAPEWMKAATALKGVVKVGAVDMDVHQSVGGPYNIRGFPTIKIFGANKNSPQDYNGQRTAQGIVDAAMRAAQEAVSQRMSGGGRSSSGGGGRRGGSGGNKEDVVELTDTNFEKEVLNSKDLWLVEFFAPWCGHCQRLAPEWAKAATELKGKVKVGALDATVHTVTASRYQVQGYPTIKVFAAGIKNSHSVEDYQGGRTASDIIQYALDKAADSIEPPEVIQAISNEVLKEGCNEHPICVIAFLPHILDSGASGRNTYLANLKELGEKYKKNRWGWLWSEAAAQPKLEEAVEVGGFGYPAMVAVNIRKKKFAVLKGSFDRTGIDEFLRTVSVGRGSTATMRGDSLPELSSIEAWDGKDGQLPQEEDIDLSDVDLDDEDEPKKEEL</sequence>
<reference evidence="14 15" key="1">
    <citation type="journal article" date="2007" name="Science">
        <title>Sea anemone genome reveals ancestral eumetazoan gene repertoire and genomic organization.</title>
        <authorList>
            <person name="Putnam N.H."/>
            <person name="Srivastava M."/>
            <person name="Hellsten U."/>
            <person name="Dirks B."/>
            <person name="Chapman J."/>
            <person name="Salamov A."/>
            <person name="Terry A."/>
            <person name="Shapiro H."/>
            <person name="Lindquist E."/>
            <person name="Kapitonov V.V."/>
            <person name="Jurka J."/>
            <person name="Genikhovich G."/>
            <person name="Grigoriev I.V."/>
            <person name="Lucas S.M."/>
            <person name="Steele R.E."/>
            <person name="Finnerty J.R."/>
            <person name="Technau U."/>
            <person name="Martindale M.Q."/>
            <person name="Rokhsar D.S."/>
        </authorList>
    </citation>
    <scope>NUCLEOTIDE SEQUENCE [LARGE SCALE GENOMIC DNA]</scope>
    <source>
        <strain evidence="15">CH2 X CH6</strain>
    </source>
</reference>
<dbReference type="Proteomes" id="UP000001593">
    <property type="component" value="Unassembled WGS sequence"/>
</dbReference>
<comment type="similarity">
    <text evidence="3 11">Belongs to the protein disulfide isomerase family.</text>
</comment>
<evidence type="ECO:0000256" key="11">
    <source>
        <dbReference type="RuleBase" id="RU004208"/>
    </source>
</evidence>
<dbReference type="InParanoid" id="A7SGL1"/>
<keyword evidence="5" id="KW-0732">Signal</keyword>
<evidence type="ECO:0000256" key="3">
    <source>
        <dbReference type="ARBA" id="ARBA00006347"/>
    </source>
</evidence>
<keyword evidence="8" id="KW-1015">Disulfide bond</keyword>
<dbReference type="InterPro" id="IPR005788">
    <property type="entry name" value="PDI_thioredoxin-like_dom"/>
</dbReference>
<dbReference type="GO" id="GO:0005788">
    <property type="term" value="C:endoplasmic reticulum lumen"/>
    <property type="evidence" value="ECO:0007669"/>
    <property type="project" value="UniProtKB-SubCell"/>
</dbReference>
<dbReference type="InterPro" id="IPR057305">
    <property type="entry name" value="Thioredox_PDIA6_C"/>
</dbReference>